<accession>A0ACC0N8N7</accession>
<reference evidence="1" key="1">
    <citation type="submission" date="2022-02" db="EMBL/GenBank/DDBJ databases">
        <title>Plant Genome Project.</title>
        <authorList>
            <person name="Zhang R.-G."/>
        </authorList>
    </citation>
    <scope>NUCLEOTIDE SEQUENCE</scope>
    <source>
        <strain evidence="1">AT1</strain>
    </source>
</reference>
<protein>
    <submittedName>
        <fullName evidence="1">Uncharacterized protein</fullName>
    </submittedName>
</protein>
<sequence length="384" mass="42421">MGVSQRNKGGASTKIDPVGASKKDDDQTTTPSKGQEVSWHLIISLVLLGVLAGFFAGCLFGLYVVRPAWTEMVPKWRLDFKCSVIHILGDSTVAAGNFEMTSLPYGVDFNGSKPTGRFSNGYTIGDYSAIENHSPIPQAYRSLGEERKSDFGINFASAGCGIMDVTRPPSRFFTCASMSEQMKQLLSLDLDLSESVVFISVGGNDYLFSFKGKAAENPKGFAKVLVRHLMRNLMSLYTRGVRKFLINNIGPVGCIPNKRKRTSTTNSTTHACDKDLNKAITMYNALLHLELKELPKEATIVMANSHELFTGIFKDPAKYGFNVTEDRCCGTWDADNNMYRCNEESGYCDDREHTLFFDGAHTTDKANKVFAHKCFAGSICHQIL</sequence>
<name>A0ACC0N8N7_RHOML</name>
<comment type="caution">
    <text evidence="1">The sequence shown here is derived from an EMBL/GenBank/DDBJ whole genome shotgun (WGS) entry which is preliminary data.</text>
</comment>
<evidence type="ECO:0000313" key="1">
    <source>
        <dbReference type="EMBL" id="KAI8549012.1"/>
    </source>
</evidence>
<dbReference type="EMBL" id="CM046394">
    <property type="protein sequence ID" value="KAI8549012.1"/>
    <property type="molecule type" value="Genomic_DNA"/>
</dbReference>
<keyword evidence="2" id="KW-1185">Reference proteome</keyword>
<gene>
    <name evidence="1" type="ORF">RHMOL_Rhmol07G0318200</name>
</gene>
<organism evidence="1 2">
    <name type="scientific">Rhododendron molle</name>
    <name type="common">Chinese azalea</name>
    <name type="synonym">Azalea mollis</name>
    <dbReference type="NCBI Taxonomy" id="49168"/>
    <lineage>
        <taxon>Eukaryota</taxon>
        <taxon>Viridiplantae</taxon>
        <taxon>Streptophyta</taxon>
        <taxon>Embryophyta</taxon>
        <taxon>Tracheophyta</taxon>
        <taxon>Spermatophyta</taxon>
        <taxon>Magnoliopsida</taxon>
        <taxon>eudicotyledons</taxon>
        <taxon>Gunneridae</taxon>
        <taxon>Pentapetalae</taxon>
        <taxon>asterids</taxon>
        <taxon>Ericales</taxon>
        <taxon>Ericaceae</taxon>
        <taxon>Ericoideae</taxon>
        <taxon>Rhodoreae</taxon>
        <taxon>Rhododendron</taxon>
    </lineage>
</organism>
<proteinExistence type="predicted"/>
<dbReference type="Proteomes" id="UP001062846">
    <property type="component" value="Chromosome 7"/>
</dbReference>
<evidence type="ECO:0000313" key="2">
    <source>
        <dbReference type="Proteomes" id="UP001062846"/>
    </source>
</evidence>